<accession>X1MNQ7</accession>
<reference evidence="1" key="1">
    <citation type="journal article" date="2014" name="Front. Microbiol.">
        <title>High frequency of phylogenetically diverse reductive dehalogenase-homologous genes in deep subseafloor sedimentary metagenomes.</title>
        <authorList>
            <person name="Kawai M."/>
            <person name="Futagami T."/>
            <person name="Toyoda A."/>
            <person name="Takaki Y."/>
            <person name="Nishi S."/>
            <person name="Hori S."/>
            <person name="Arai W."/>
            <person name="Tsubouchi T."/>
            <person name="Morono Y."/>
            <person name="Uchiyama I."/>
            <person name="Ito T."/>
            <person name="Fujiyama A."/>
            <person name="Inagaki F."/>
            <person name="Takami H."/>
        </authorList>
    </citation>
    <scope>NUCLEOTIDE SEQUENCE</scope>
    <source>
        <strain evidence="1">Expedition CK06-06</strain>
    </source>
</reference>
<protein>
    <recommendedName>
        <fullName evidence="2">C2H2-type domain-containing protein</fullName>
    </recommendedName>
</protein>
<name>X1MNQ7_9ZZZZ</name>
<comment type="caution">
    <text evidence="1">The sequence shown here is derived from an EMBL/GenBank/DDBJ whole genome shotgun (WGS) entry which is preliminary data.</text>
</comment>
<sequence>MNEVMCPVCAKNFNSFLNLAKHMVLKDRPIGEHIQWLEQFLCKPFTEFGWGSDKKIAIALRNYWVKHRGWPIALAPGITQSGQ</sequence>
<evidence type="ECO:0000313" key="1">
    <source>
        <dbReference type="EMBL" id="GAI33287.1"/>
    </source>
</evidence>
<gene>
    <name evidence="1" type="ORF">S06H3_49100</name>
</gene>
<dbReference type="AlphaFoldDB" id="X1MNQ7"/>
<dbReference type="EMBL" id="BARV01030985">
    <property type="protein sequence ID" value="GAI33287.1"/>
    <property type="molecule type" value="Genomic_DNA"/>
</dbReference>
<organism evidence="1">
    <name type="scientific">marine sediment metagenome</name>
    <dbReference type="NCBI Taxonomy" id="412755"/>
    <lineage>
        <taxon>unclassified sequences</taxon>
        <taxon>metagenomes</taxon>
        <taxon>ecological metagenomes</taxon>
    </lineage>
</organism>
<proteinExistence type="predicted"/>
<evidence type="ECO:0008006" key="2">
    <source>
        <dbReference type="Google" id="ProtNLM"/>
    </source>
</evidence>